<organism evidence="1">
    <name type="scientific">Rhizophora mucronata</name>
    <name type="common">Asiatic mangrove</name>
    <dbReference type="NCBI Taxonomy" id="61149"/>
    <lineage>
        <taxon>Eukaryota</taxon>
        <taxon>Viridiplantae</taxon>
        <taxon>Streptophyta</taxon>
        <taxon>Embryophyta</taxon>
        <taxon>Tracheophyta</taxon>
        <taxon>Spermatophyta</taxon>
        <taxon>Magnoliopsida</taxon>
        <taxon>eudicotyledons</taxon>
        <taxon>Gunneridae</taxon>
        <taxon>Pentapetalae</taxon>
        <taxon>rosids</taxon>
        <taxon>fabids</taxon>
        <taxon>Malpighiales</taxon>
        <taxon>Rhizophoraceae</taxon>
        <taxon>Rhizophora</taxon>
    </lineage>
</organism>
<dbReference type="AlphaFoldDB" id="A0A2P2PAQ7"/>
<protein>
    <submittedName>
        <fullName evidence="1">Uncharacterized protein</fullName>
    </submittedName>
</protein>
<evidence type="ECO:0000313" key="1">
    <source>
        <dbReference type="EMBL" id="MBX51838.1"/>
    </source>
</evidence>
<name>A0A2P2PAQ7_RHIMU</name>
<sequence length="19" mass="2265">MEMVMTSFHTLSPYIFNCL</sequence>
<proteinExistence type="predicted"/>
<dbReference type="EMBL" id="GGEC01071354">
    <property type="protein sequence ID" value="MBX51838.1"/>
    <property type="molecule type" value="Transcribed_RNA"/>
</dbReference>
<reference evidence="1" key="1">
    <citation type="submission" date="2018-02" db="EMBL/GenBank/DDBJ databases">
        <title>Rhizophora mucronata_Transcriptome.</title>
        <authorList>
            <person name="Meera S.P."/>
            <person name="Sreeshan A."/>
            <person name="Augustine A."/>
        </authorList>
    </citation>
    <scope>NUCLEOTIDE SEQUENCE</scope>
    <source>
        <tissue evidence="1">Leaf</tissue>
    </source>
</reference>
<accession>A0A2P2PAQ7</accession>